<keyword evidence="2" id="KW-0813">Transport</keyword>
<proteinExistence type="predicted"/>
<name>A0A7K3WQK0_9FLAO</name>
<evidence type="ECO:0000256" key="2">
    <source>
        <dbReference type="ARBA" id="ARBA00022448"/>
    </source>
</evidence>
<keyword evidence="4 12" id="KW-0812">Transmembrane</keyword>
<gene>
    <name evidence="14" type="ORF">G3O08_06575</name>
</gene>
<dbReference type="InterPro" id="IPR028325">
    <property type="entry name" value="VG_K_chnl"/>
</dbReference>
<dbReference type="PANTHER" id="PTHR11537:SF254">
    <property type="entry name" value="POTASSIUM VOLTAGE-GATED CHANNEL PROTEIN SHAB"/>
    <property type="match status" value="1"/>
</dbReference>
<dbReference type="InterPro" id="IPR005821">
    <property type="entry name" value="Ion_trans_dom"/>
</dbReference>
<evidence type="ECO:0000256" key="5">
    <source>
        <dbReference type="ARBA" id="ARBA00022826"/>
    </source>
</evidence>
<organism evidence="14 15">
    <name type="scientific">Cryomorpha ignava</name>
    <dbReference type="NCBI Taxonomy" id="101383"/>
    <lineage>
        <taxon>Bacteria</taxon>
        <taxon>Pseudomonadati</taxon>
        <taxon>Bacteroidota</taxon>
        <taxon>Flavobacteriia</taxon>
        <taxon>Flavobacteriales</taxon>
        <taxon>Cryomorphaceae</taxon>
        <taxon>Cryomorpha</taxon>
    </lineage>
</organism>
<feature type="transmembrane region" description="Helical" evidence="12">
    <location>
        <begin position="191"/>
        <end position="211"/>
    </location>
</feature>
<dbReference type="Proteomes" id="UP000486602">
    <property type="component" value="Unassembled WGS sequence"/>
</dbReference>
<protein>
    <submittedName>
        <fullName evidence="14">Ion transporter</fullName>
    </submittedName>
</protein>
<dbReference type="SUPFAM" id="SSF81324">
    <property type="entry name" value="Voltage-gated potassium channels"/>
    <property type="match status" value="1"/>
</dbReference>
<keyword evidence="8 12" id="KW-1133">Transmembrane helix</keyword>
<feature type="transmembrane region" description="Helical" evidence="12">
    <location>
        <begin position="68"/>
        <end position="87"/>
    </location>
</feature>
<evidence type="ECO:0000256" key="4">
    <source>
        <dbReference type="ARBA" id="ARBA00022692"/>
    </source>
</evidence>
<evidence type="ECO:0000256" key="1">
    <source>
        <dbReference type="ARBA" id="ARBA00004141"/>
    </source>
</evidence>
<feature type="transmembrane region" description="Helical" evidence="12">
    <location>
        <begin position="24"/>
        <end position="56"/>
    </location>
</feature>
<evidence type="ECO:0000256" key="9">
    <source>
        <dbReference type="ARBA" id="ARBA00023065"/>
    </source>
</evidence>
<dbReference type="EMBL" id="JAAGVY010000008">
    <property type="protein sequence ID" value="NEN23162.1"/>
    <property type="molecule type" value="Genomic_DNA"/>
</dbReference>
<keyword evidence="6" id="KW-0851">Voltage-gated channel</keyword>
<dbReference type="GO" id="GO:0008076">
    <property type="term" value="C:voltage-gated potassium channel complex"/>
    <property type="evidence" value="ECO:0007669"/>
    <property type="project" value="InterPro"/>
</dbReference>
<evidence type="ECO:0000313" key="14">
    <source>
        <dbReference type="EMBL" id="NEN23162.1"/>
    </source>
</evidence>
<dbReference type="Gene3D" id="1.20.120.350">
    <property type="entry name" value="Voltage-gated potassium channels. Chain C"/>
    <property type="match status" value="1"/>
</dbReference>
<dbReference type="GO" id="GO:0001508">
    <property type="term" value="P:action potential"/>
    <property type="evidence" value="ECO:0007669"/>
    <property type="project" value="TreeGrafter"/>
</dbReference>
<dbReference type="GO" id="GO:0005249">
    <property type="term" value="F:voltage-gated potassium channel activity"/>
    <property type="evidence" value="ECO:0007669"/>
    <property type="project" value="InterPro"/>
</dbReference>
<reference evidence="14 15" key="1">
    <citation type="submission" date="2020-02" db="EMBL/GenBank/DDBJ databases">
        <title>Out from the shadows clarifying the taxonomy of the family Cryomorphaceae and related taxa by utilizing the GTDB taxonomic framework.</title>
        <authorList>
            <person name="Bowman J.P."/>
        </authorList>
    </citation>
    <scope>NUCLEOTIDE SEQUENCE [LARGE SCALE GENOMIC DNA]</scope>
    <source>
        <strain evidence="14 15">QSSC 1-22</strain>
    </source>
</reference>
<accession>A0A7K3WQK0</accession>
<sequence>MAFTEDEYRDEENRLEHSPVRRRLFIIIFGTSTYIGKLFDIILLVLIGVSVLAVMLESVSYIQATYGAVLRIIEWVVTIFFTIEYIARIWVVKKPAQYIFSWLGIIDLLSILPTYLSFIFVGSQGLAIIRALRLLRVFRILKLMRFVSEAQVLGKALVTSRHKITVFFFFLLILVFILGSIMYLVEGGKGGFNSIPLSIYWAIVTLTTVGFGDITPTTVLGQMIASVIMLLGYSIIAIPTGIVGAEIYKGVSGKQAANVNTNRLCTSCGVEGHRYDAEYCRNCGAKLNHSESK</sequence>
<evidence type="ECO:0000256" key="12">
    <source>
        <dbReference type="SAM" id="Phobius"/>
    </source>
</evidence>
<dbReference type="Gene3D" id="1.10.287.70">
    <property type="match status" value="1"/>
</dbReference>
<feature type="transmembrane region" description="Helical" evidence="12">
    <location>
        <begin position="99"/>
        <end position="121"/>
    </location>
</feature>
<comment type="subcellular location">
    <subcellularLocation>
        <location evidence="1">Membrane</location>
        <topology evidence="1">Multi-pass membrane protein</topology>
    </subcellularLocation>
</comment>
<keyword evidence="10 12" id="KW-0472">Membrane</keyword>
<dbReference type="PANTHER" id="PTHR11537">
    <property type="entry name" value="VOLTAGE-GATED POTASSIUM CHANNEL"/>
    <property type="match status" value="1"/>
</dbReference>
<keyword evidence="11" id="KW-0407">Ion channel</keyword>
<keyword evidence="9" id="KW-0406">Ion transport</keyword>
<dbReference type="PRINTS" id="PR00169">
    <property type="entry name" value="KCHANNEL"/>
</dbReference>
<feature type="transmembrane region" description="Helical" evidence="12">
    <location>
        <begin position="164"/>
        <end position="185"/>
    </location>
</feature>
<dbReference type="Pfam" id="PF00520">
    <property type="entry name" value="Ion_trans"/>
    <property type="match status" value="1"/>
</dbReference>
<keyword evidence="5" id="KW-0631">Potassium channel</keyword>
<dbReference type="RefSeq" id="WP_163284100.1">
    <property type="nucleotide sequence ID" value="NZ_JAAGVY010000008.1"/>
</dbReference>
<feature type="transmembrane region" description="Helical" evidence="12">
    <location>
        <begin position="223"/>
        <end position="245"/>
    </location>
</feature>
<evidence type="ECO:0000256" key="10">
    <source>
        <dbReference type="ARBA" id="ARBA00023136"/>
    </source>
</evidence>
<evidence type="ECO:0000256" key="11">
    <source>
        <dbReference type="ARBA" id="ARBA00023303"/>
    </source>
</evidence>
<evidence type="ECO:0000256" key="7">
    <source>
        <dbReference type="ARBA" id="ARBA00022958"/>
    </source>
</evidence>
<keyword evidence="3" id="KW-0633">Potassium transport</keyword>
<dbReference type="InterPro" id="IPR027359">
    <property type="entry name" value="Volt_channel_dom_sf"/>
</dbReference>
<evidence type="ECO:0000256" key="3">
    <source>
        <dbReference type="ARBA" id="ARBA00022538"/>
    </source>
</evidence>
<evidence type="ECO:0000256" key="8">
    <source>
        <dbReference type="ARBA" id="ARBA00022989"/>
    </source>
</evidence>
<evidence type="ECO:0000313" key="15">
    <source>
        <dbReference type="Proteomes" id="UP000486602"/>
    </source>
</evidence>
<evidence type="ECO:0000256" key="6">
    <source>
        <dbReference type="ARBA" id="ARBA00022882"/>
    </source>
</evidence>
<keyword evidence="7" id="KW-0630">Potassium</keyword>
<comment type="caution">
    <text evidence="14">The sequence shown here is derived from an EMBL/GenBank/DDBJ whole genome shotgun (WGS) entry which is preliminary data.</text>
</comment>
<feature type="domain" description="Ion transport" evidence="13">
    <location>
        <begin position="37"/>
        <end position="247"/>
    </location>
</feature>
<dbReference type="AlphaFoldDB" id="A0A7K3WQK0"/>
<keyword evidence="15" id="KW-1185">Reference proteome</keyword>
<evidence type="ECO:0000259" key="13">
    <source>
        <dbReference type="Pfam" id="PF00520"/>
    </source>
</evidence>